<feature type="domain" description="Beta-lactamase class A catalytic" evidence="7">
    <location>
        <begin position="98"/>
        <end position="312"/>
    </location>
</feature>
<sequence length="346" mass="37916">MFSGFLFNKKYNNGFNIGSHLKRDKLLRKGMIILKNIRILKIGMCVGILSLSVANVNLFTGESLQIEANEKTEQLKHANHAAHREFAQLEKKFDARLGVYAIDTGTNQTVAYRPNERFAYASTYKALAAGALLQQNSNDQLDEVITYTKDDLVEYSPVTEKHVAAGMTLGEIAEAAVRYSDNTAGNLLFKELDGPKGFEKALRQIGDRVTQADRFETELNEAIPGDIRDTSTAKALATDLKAFTVGNALPADKRKILTDWMRGNATGDKLIRGGVPTDWEVGDKSGAGSYGTRNDIAIVWPPNSAPIIIAILSSRDKKDATYNNELIAQAAKVTMNAFTSTASYSL</sequence>
<comment type="caution">
    <text evidence="8">The sequence shown here is derived from an EMBL/GenBank/DDBJ whole genome shotgun (WGS) entry which is preliminary data.</text>
</comment>
<dbReference type="AlphaFoldDB" id="H3SDM0"/>
<dbReference type="InterPro" id="IPR012338">
    <property type="entry name" value="Beta-lactam/transpept-like"/>
</dbReference>
<evidence type="ECO:0000256" key="4">
    <source>
        <dbReference type="ARBA" id="ARBA00022801"/>
    </source>
</evidence>
<evidence type="ECO:0000313" key="9">
    <source>
        <dbReference type="Proteomes" id="UP000003900"/>
    </source>
</evidence>
<dbReference type="PROSITE" id="PS00146">
    <property type="entry name" value="BETA_LACTAMASE_A"/>
    <property type="match status" value="1"/>
</dbReference>
<gene>
    <name evidence="8" type="ORF">PDENDC454_07895</name>
</gene>
<organism evidence="8 9">
    <name type="scientific">Paenibacillus dendritiformis C454</name>
    <dbReference type="NCBI Taxonomy" id="1131935"/>
    <lineage>
        <taxon>Bacteria</taxon>
        <taxon>Bacillati</taxon>
        <taxon>Bacillota</taxon>
        <taxon>Bacilli</taxon>
        <taxon>Bacillales</taxon>
        <taxon>Paenibacillaceae</taxon>
        <taxon>Paenibacillus</taxon>
    </lineage>
</organism>
<proteinExistence type="inferred from homology"/>
<dbReference type="EC" id="3.5.2.6" evidence="2 6"/>
<dbReference type="PANTHER" id="PTHR35333:SF3">
    <property type="entry name" value="BETA-LACTAMASE-TYPE TRANSPEPTIDASE FOLD CONTAINING PROTEIN"/>
    <property type="match status" value="1"/>
</dbReference>
<evidence type="ECO:0000256" key="2">
    <source>
        <dbReference type="ARBA" id="ARBA00012865"/>
    </source>
</evidence>
<dbReference type="Pfam" id="PF13354">
    <property type="entry name" value="Beta-lactamase2"/>
    <property type="match status" value="1"/>
</dbReference>
<evidence type="ECO:0000256" key="6">
    <source>
        <dbReference type="RuleBase" id="RU361140"/>
    </source>
</evidence>
<dbReference type="Gene3D" id="3.40.710.10">
    <property type="entry name" value="DD-peptidase/beta-lactamase superfamily"/>
    <property type="match status" value="1"/>
</dbReference>
<dbReference type="Proteomes" id="UP000003900">
    <property type="component" value="Unassembled WGS sequence"/>
</dbReference>
<dbReference type="NCBIfam" id="NF012167">
    <property type="entry name" value="classA_firm"/>
    <property type="match status" value="1"/>
</dbReference>
<reference evidence="8 9" key="1">
    <citation type="journal article" date="2012" name="J. Bacteriol.">
        <title>Genome Sequence of the Pattern-Forming Social Bacterium Paenibacillus dendritiformis C454 Chiral Morphotype.</title>
        <authorList>
            <person name="Sirota-Madi A."/>
            <person name="Olender T."/>
            <person name="Helman Y."/>
            <person name="Brainis I."/>
            <person name="Finkelshtein A."/>
            <person name="Roth D."/>
            <person name="Hagai E."/>
            <person name="Leshkowitz D."/>
            <person name="Brodsky L."/>
            <person name="Galatenko V."/>
            <person name="Nikolaev V."/>
            <person name="Gutnick D.L."/>
            <person name="Lancet D."/>
            <person name="Ben-Jacob E."/>
        </authorList>
    </citation>
    <scope>NUCLEOTIDE SEQUENCE [LARGE SCALE GENOMIC DNA]</scope>
    <source>
        <strain evidence="8 9">C454</strain>
    </source>
</reference>
<dbReference type="InterPro" id="IPR058139">
    <property type="entry name" value="BlaC_bacilli"/>
</dbReference>
<dbReference type="GO" id="GO:0030655">
    <property type="term" value="P:beta-lactam antibiotic catabolic process"/>
    <property type="evidence" value="ECO:0007669"/>
    <property type="project" value="InterPro"/>
</dbReference>
<keyword evidence="4 6" id="KW-0378">Hydrolase</keyword>
<name>H3SDM0_9BACL</name>
<protein>
    <recommendedName>
        <fullName evidence="2 6">Beta-lactamase</fullName>
        <ecNumber evidence="2 6">3.5.2.6</ecNumber>
    </recommendedName>
</protein>
<evidence type="ECO:0000256" key="3">
    <source>
        <dbReference type="ARBA" id="ARBA00022729"/>
    </source>
</evidence>
<comment type="similarity">
    <text evidence="1 6">Belongs to the class-A beta-lactamase family.</text>
</comment>
<dbReference type="InterPro" id="IPR023650">
    <property type="entry name" value="Beta-lactam_class-A_AS"/>
</dbReference>
<evidence type="ECO:0000313" key="8">
    <source>
        <dbReference type="EMBL" id="EHQ62809.1"/>
    </source>
</evidence>
<evidence type="ECO:0000256" key="5">
    <source>
        <dbReference type="ARBA" id="ARBA00023251"/>
    </source>
</evidence>
<dbReference type="InterPro" id="IPR045155">
    <property type="entry name" value="Beta-lactam_cat"/>
</dbReference>
<dbReference type="SUPFAM" id="SSF56601">
    <property type="entry name" value="beta-lactamase/transpeptidase-like"/>
    <property type="match status" value="1"/>
</dbReference>
<dbReference type="GO" id="GO:0008800">
    <property type="term" value="F:beta-lactamase activity"/>
    <property type="evidence" value="ECO:0007669"/>
    <property type="project" value="UniProtKB-UniRule"/>
</dbReference>
<dbReference type="EMBL" id="AHKH01000015">
    <property type="protein sequence ID" value="EHQ62809.1"/>
    <property type="molecule type" value="Genomic_DNA"/>
</dbReference>
<dbReference type="STRING" id="1131935.PDENDC454_07895"/>
<keyword evidence="9" id="KW-1185">Reference proteome</keyword>
<comment type="catalytic activity">
    <reaction evidence="6">
        <text>a beta-lactam + H2O = a substituted beta-amino acid</text>
        <dbReference type="Rhea" id="RHEA:20401"/>
        <dbReference type="ChEBI" id="CHEBI:15377"/>
        <dbReference type="ChEBI" id="CHEBI:35627"/>
        <dbReference type="ChEBI" id="CHEBI:140347"/>
        <dbReference type="EC" id="3.5.2.6"/>
    </reaction>
</comment>
<accession>H3SDM0</accession>
<keyword evidence="5 6" id="KW-0046">Antibiotic resistance</keyword>
<dbReference type="NCBIfam" id="NF033103">
    <property type="entry name" value="bla_class_A"/>
    <property type="match status" value="1"/>
</dbReference>
<dbReference type="GO" id="GO:0046677">
    <property type="term" value="P:response to antibiotic"/>
    <property type="evidence" value="ECO:0007669"/>
    <property type="project" value="UniProtKB-UniRule"/>
</dbReference>
<evidence type="ECO:0000256" key="1">
    <source>
        <dbReference type="ARBA" id="ARBA00009009"/>
    </source>
</evidence>
<keyword evidence="3" id="KW-0732">Signal</keyword>
<dbReference type="PRINTS" id="PR00118">
    <property type="entry name" value="BLACTAMASEA"/>
</dbReference>
<evidence type="ECO:0000259" key="7">
    <source>
        <dbReference type="Pfam" id="PF13354"/>
    </source>
</evidence>
<dbReference type="InterPro" id="IPR000871">
    <property type="entry name" value="Beta-lactam_class-A"/>
</dbReference>
<dbReference type="PANTHER" id="PTHR35333">
    <property type="entry name" value="BETA-LACTAMASE"/>
    <property type="match status" value="1"/>
</dbReference>
<dbReference type="PATRIC" id="fig|1131935.3.peg.1610"/>